<protein>
    <submittedName>
        <fullName evidence="1">Uncharacterized protein</fullName>
    </submittedName>
</protein>
<comment type="caution">
    <text evidence="1">The sequence shown here is derived from an EMBL/GenBank/DDBJ whole genome shotgun (WGS) entry which is preliminary data.</text>
</comment>
<evidence type="ECO:0000313" key="2">
    <source>
        <dbReference type="Proteomes" id="UP000828390"/>
    </source>
</evidence>
<dbReference type="Proteomes" id="UP000828390">
    <property type="component" value="Unassembled WGS sequence"/>
</dbReference>
<name>A0A9D4DM58_DREPO</name>
<sequence>MLQRYAQASSWDDISQCMESDGMYAKLCEILRVSADSAFPKKTFKTYLKPYWAEELSALHERAKRARDIWCREGRPRGNSSVVYREYKSRKAEFRWEHRRASLSYMQHLDRKLETAAESDTVNFWKKVNNRKRGNRTKIYFGLVFNGTVYRSREDIVQQWGQYFADLYTPTDIPQFDDKWKQTVTIEII</sequence>
<accession>A0A9D4DM58</accession>
<reference evidence="1" key="1">
    <citation type="journal article" date="2019" name="bioRxiv">
        <title>The Genome of the Zebra Mussel, Dreissena polymorpha: A Resource for Invasive Species Research.</title>
        <authorList>
            <person name="McCartney M.A."/>
            <person name="Auch B."/>
            <person name="Kono T."/>
            <person name="Mallez S."/>
            <person name="Zhang Y."/>
            <person name="Obille A."/>
            <person name="Becker A."/>
            <person name="Abrahante J.E."/>
            <person name="Garbe J."/>
            <person name="Badalamenti J.P."/>
            <person name="Herman A."/>
            <person name="Mangelson H."/>
            <person name="Liachko I."/>
            <person name="Sullivan S."/>
            <person name="Sone E.D."/>
            <person name="Koren S."/>
            <person name="Silverstein K.A.T."/>
            <person name="Beckman K.B."/>
            <person name="Gohl D.M."/>
        </authorList>
    </citation>
    <scope>NUCLEOTIDE SEQUENCE</scope>
    <source>
        <strain evidence="1">Duluth1</strain>
        <tissue evidence="1">Whole animal</tissue>
    </source>
</reference>
<keyword evidence="2" id="KW-1185">Reference proteome</keyword>
<gene>
    <name evidence="1" type="ORF">DPMN_185119</name>
</gene>
<dbReference type="EMBL" id="JAIWYP010000010">
    <property type="protein sequence ID" value="KAH3750592.1"/>
    <property type="molecule type" value="Genomic_DNA"/>
</dbReference>
<dbReference type="AlphaFoldDB" id="A0A9D4DM58"/>
<evidence type="ECO:0000313" key="1">
    <source>
        <dbReference type="EMBL" id="KAH3750592.1"/>
    </source>
</evidence>
<proteinExistence type="predicted"/>
<reference evidence="1" key="2">
    <citation type="submission" date="2020-11" db="EMBL/GenBank/DDBJ databases">
        <authorList>
            <person name="McCartney M.A."/>
            <person name="Auch B."/>
            <person name="Kono T."/>
            <person name="Mallez S."/>
            <person name="Becker A."/>
            <person name="Gohl D.M."/>
            <person name="Silverstein K.A.T."/>
            <person name="Koren S."/>
            <person name="Bechman K.B."/>
            <person name="Herman A."/>
            <person name="Abrahante J.E."/>
            <person name="Garbe J."/>
        </authorList>
    </citation>
    <scope>NUCLEOTIDE SEQUENCE</scope>
    <source>
        <strain evidence="1">Duluth1</strain>
        <tissue evidence="1">Whole animal</tissue>
    </source>
</reference>
<organism evidence="1 2">
    <name type="scientific">Dreissena polymorpha</name>
    <name type="common">Zebra mussel</name>
    <name type="synonym">Mytilus polymorpha</name>
    <dbReference type="NCBI Taxonomy" id="45954"/>
    <lineage>
        <taxon>Eukaryota</taxon>
        <taxon>Metazoa</taxon>
        <taxon>Spiralia</taxon>
        <taxon>Lophotrochozoa</taxon>
        <taxon>Mollusca</taxon>
        <taxon>Bivalvia</taxon>
        <taxon>Autobranchia</taxon>
        <taxon>Heteroconchia</taxon>
        <taxon>Euheterodonta</taxon>
        <taxon>Imparidentia</taxon>
        <taxon>Neoheterodontei</taxon>
        <taxon>Myida</taxon>
        <taxon>Dreissenoidea</taxon>
        <taxon>Dreissenidae</taxon>
        <taxon>Dreissena</taxon>
    </lineage>
</organism>